<evidence type="ECO:0000259" key="2">
    <source>
        <dbReference type="Pfam" id="PF22766"/>
    </source>
</evidence>
<dbReference type="EMBL" id="MU839000">
    <property type="protein sequence ID" value="KAK1770555.1"/>
    <property type="molecule type" value="Genomic_DNA"/>
</dbReference>
<dbReference type="RefSeq" id="XP_060286768.1">
    <property type="nucleotide sequence ID" value="XM_060427056.1"/>
</dbReference>
<feature type="compositionally biased region" description="Basic and acidic residues" evidence="1">
    <location>
        <begin position="482"/>
        <end position="493"/>
    </location>
</feature>
<keyword evidence="4" id="KW-1185">Reference proteome</keyword>
<name>A0AAJ0C5J1_9PEZI</name>
<proteinExistence type="predicted"/>
<dbReference type="AlphaFoldDB" id="A0AAJ0C5J1"/>
<protein>
    <recommendedName>
        <fullName evidence="2">ZW10 C-terminal helical domain-containing protein</fullName>
    </recommendedName>
</protein>
<dbReference type="InterPro" id="IPR055148">
    <property type="entry name" value="ZW10_C_2"/>
</dbReference>
<evidence type="ECO:0000313" key="3">
    <source>
        <dbReference type="EMBL" id="KAK1770555.1"/>
    </source>
</evidence>
<feature type="domain" description="ZW10 C-terminal helical" evidence="2">
    <location>
        <begin position="689"/>
        <end position="844"/>
    </location>
</feature>
<dbReference type="GO" id="GO:1990423">
    <property type="term" value="C:RZZ complex"/>
    <property type="evidence" value="ECO:0007669"/>
    <property type="project" value="TreeGrafter"/>
</dbReference>
<dbReference type="GeneID" id="85310243"/>
<accession>A0AAJ0C5J1</accession>
<dbReference type="Pfam" id="PF22766">
    <property type="entry name" value="ZW10_C2"/>
    <property type="match status" value="1"/>
</dbReference>
<dbReference type="Gene3D" id="1.10.357.150">
    <property type="match status" value="1"/>
</dbReference>
<feature type="compositionally biased region" description="Acidic residues" evidence="1">
    <location>
        <begin position="494"/>
        <end position="510"/>
    </location>
</feature>
<dbReference type="GO" id="GO:0005737">
    <property type="term" value="C:cytoplasm"/>
    <property type="evidence" value="ECO:0007669"/>
    <property type="project" value="GOC"/>
</dbReference>
<gene>
    <name evidence="3" type="ORF">QBC33DRAFT_528435</name>
</gene>
<feature type="compositionally biased region" description="Acidic residues" evidence="1">
    <location>
        <begin position="463"/>
        <end position="481"/>
    </location>
</feature>
<dbReference type="GO" id="GO:0007094">
    <property type="term" value="P:mitotic spindle assembly checkpoint signaling"/>
    <property type="evidence" value="ECO:0007669"/>
    <property type="project" value="TreeGrafter"/>
</dbReference>
<comment type="caution">
    <text evidence="3">The sequence shown here is derived from an EMBL/GenBank/DDBJ whole genome shotgun (WGS) entry which is preliminary data.</text>
</comment>
<organism evidence="3 4">
    <name type="scientific">Phialemonium atrogriseum</name>
    <dbReference type="NCBI Taxonomy" id="1093897"/>
    <lineage>
        <taxon>Eukaryota</taxon>
        <taxon>Fungi</taxon>
        <taxon>Dikarya</taxon>
        <taxon>Ascomycota</taxon>
        <taxon>Pezizomycotina</taxon>
        <taxon>Sordariomycetes</taxon>
        <taxon>Sordariomycetidae</taxon>
        <taxon>Cephalothecales</taxon>
        <taxon>Cephalothecaceae</taxon>
        <taxon>Phialemonium</taxon>
    </lineage>
</organism>
<reference evidence="3" key="1">
    <citation type="submission" date="2023-06" db="EMBL/GenBank/DDBJ databases">
        <title>Genome-scale phylogeny and comparative genomics of the fungal order Sordariales.</title>
        <authorList>
            <consortium name="Lawrence Berkeley National Laboratory"/>
            <person name="Hensen N."/>
            <person name="Bonometti L."/>
            <person name="Westerberg I."/>
            <person name="Brannstrom I.O."/>
            <person name="Guillou S."/>
            <person name="Cros-Aarteil S."/>
            <person name="Calhoun S."/>
            <person name="Haridas S."/>
            <person name="Kuo A."/>
            <person name="Mondo S."/>
            <person name="Pangilinan J."/>
            <person name="Riley R."/>
            <person name="Labutti K."/>
            <person name="Andreopoulos B."/>
            <person name="Lipzen A."/>
            <person name="Chen C."/>
            <person name="Yanf M."/>
            <person name="Daum C."/>
            <person name="Ng V."/>
            <person name="Clum A."/>
            <person name="Steindorff A."/>
            <person name="Ohm R."/>
            <person name="Martin F."/>
            <person name="Silar P."/>
            <person name="Natvig D."/>
            <person name="Lalanne C."/>
            <person name="Gautier V."/>
            <person name="Ament-Velasquez S.L."/>
            <person name="Kruys A."/>
            <person name="Hutchinson M.I."/>
            <person name="Powell A.J."/>
            <person name="Barry K."/>
            <person name="Miller A.N."/>
            <person name="Grigoriev I.V."/>
            <person name="Debuchy R."/>
            <person name="Gladieux P."/>
            <person name="Thoren M.H."/>
            <person name="Johannesson H."/>
        </authorList>
    </citation>
    <scope>NUCLEOTIDE SEQUENCE</scope>
    <source>
        <strain evidence="3">8032-3</strain>
    </source>
</reference>
<dbReference type="Proteomes" id="UP001244011">
    <property type="component" value="Unassembled WGS sequence"/>
</dbReference>
<dbReference type="PANTHER" id="PTHR12205:SF0">
    <property type="entry name" value="CENTROMERE_KINETOCHORE PROTEIN ZW10 HOMOLOG"/>
    <property type="match status" value="1"/>
</dbReference>
<feature type="region of interest" description="Disordered" evidence="1">
    <location>
        <begin position="418"/>
        <end position="532"/>
    </location>
</feature>
<evidence type="ECO:0000313" key="4">
    <source>
        <dbReference type="Proteomes" id="UP001244011"/>
    </source>
</evidence>
<evidence type="ECO:0000256" key="1">
    <source>
        <dbReference type="SAM" id="MobiDB-lite"/>
    </source>
</evidence>
<dbReference type="InterPro" id="IPR046362">
    <property type="entry name" value="Zw10/DSL1_C_sf"/>
</dbReference>
<dbReference type="GO" id="GO:0006888">
    <property type="term" value="P:endoplasmic reticulum to Golgi vesicle-mediated transport"/>
    <property type="evidence" value="ECO:0007669"/>
    <property type="project" value="TreeGrafter"/>
</dbReference>
<dbReference type="PANTHER" id="PTHR12205">
    <property type="entry name" value="CENTROMERE/KINETOCHORE PROTEIN ZW10"/>
    <property type="match status" value="1"/>
</dbReference>
<sequence length="860" mass="95159">MAASVQDQPAGQVAQALVAFSLHGSFPNEDVSSLQIRPEELPSAIQALAETKAKLEAEVHGINEETASDVSSWRTGAKSVQDDIIRSKALASEILKQADAPDVPGKATDDIERKADFLIRELNYNQQVQDALRDIKGVNQTLDQVEQACSERRILDALHLLEKSWAQLDAIPVTKSCRVIKLLDIRAFELKSDVHQVFDHVWNTLIHVDREKGRISVSGSREDEPMSLSDAVIGLKAYKEVDQRMSQLWHDVDQAIIGPRMDITNGPPPAIRVQGDVLETNGTADKTIRSLFRDVEQIFQYLLQRLPPDMVESISSVMMPAVVSKITTVWLDSAVPYSLKDMDEFQEVITVTKEFCASLKSLGLSGFGELQEWVDSAPRVWLSKCREAALDSVRSKLAEGLGEPKQVEKVERQMVSSVEGKQLTATGANADVDDHGWDAAWSDDEENTAGASTLDAPPAAEEPAAEDDGTDAWGWNDDDAGPDGKPEETKSEKNEEEDPSEAWGWGDDDQREAPEPHPPPPAPKSPHQEPRTRELVLKESYNISSMPEPVLSLIFAIIDDGAALTQSNYEHNPVAAAATGLFSLPTLALAMFRAVSPYYYALDMGGNMYLYNDATYLSERLADFASDWKSREDINAKAKAMVRLDNDVKSLQNFANRAYSNEMNTQKMVLRDLLGGEQNLMQQDEAESCVDSAVARVRSMAVMWESILARSVWCQAVGSLVDTVSTKIIADVMDLPSIGQDEAYNIAKLIVTVTELDDLFLPSRLQNRGQGPGSGGAGEIPSTAQHAPSWLRLQYLSEVLQSNLRDVRYLWMESELSLYFSAEEVVDLINQSFEDNARTREVIKEVTQNPRPRQDEDQGS</sequence>